<evidence type="ECO:0000256" key="8">
    <source>
        <dbReference type="ARBA" id="ARBA00030686"/>
    </source>
</evidence>
<reference evidence="10" key="1">
    <citation type="submission" date="2020-04" db="EMBL/GenBank/DDBJ databases">
        <title>Deep metagenomics examines the oral microbiome during advanced dental caries in children, revealing novel taxa and co-occurrences with host molecules.</title>
        <authorList>
            <person name="Baker J.L."/>
            <person name="Morton J.T."/>
            <person name="Dinis M."/>
            <person name="Alvarez R."/>
            <person name="Tran N.C."/>
            <person name="Knight R."/>
            <person name="Edlund A."/>
        </authorList>
    </citation>
    <scope>NUCLEOTIDE SEQUENCE</scope>
    <source>
        <strain evidence="10">JCVI_32_bin.14</strain>
    </source>
</reference>
<dbReference type="SUPFAM" id="SSF52733">
    <property type="entry name" value="Nicotinate mononucleotide:5,6-dimethylbenzimidazole phosphoribosyltransferase (CobT)"/>
    <property type="match status" value="1"/>
</dbReference>
<evidence type="ECO:0000256" key="1">
    <source>
        <dbReference type="ARBA" id="ARBA00005049"/>
    </source>
</evidence>
<proteinExistence type="inferred from homology"/>
<evidence type="ECO:0000256" key="7">
    <source>
        <dbReference type="ARBA" id="ARBA00022679"/>
    </source>
</evidence>
<dbReference type="GO" id="GO:0008939">
    <property type="term" value="F:nicotinate-nucleotide-dimethylbenzimidazole phosphoribosyltransferase activity"/>
    <property type="evidence" value="ECO:0007669"/>
    <property type="project" value="UniProtKB-EC"/>
</dbReference>
<comment type="catalytic activity">
    <reaction evidence="9">
        <text>5,6-dimethylbenzimidazole + nicotinate beta-D-ribonucleotide = alpha-ribazole 5'-phosphate + nicotinate + H(+)</text>
        <dbReference type="Rhea" id="RHEA:11196"/>
        <dbReference type="ChEBI" id="CHEBI:15378"/>
        <dbReference type="ChEBI" id="CHEBI:15890"/>
        <dbReference type="ChEBI" id="CHEBI:32544"/>
        <dbReference type="ChEBI" id="CHEBI:57502"/>
        <dbReference type="ChEBI" id="CHEBI:57918"/>
        <dbReference type="EC" id="2.4.2.21"/>
    </reaction>
</comment>
<comment type="pathway">
    <text evidence="1">Nucleoside biosynthesis; alpha-ribazole biosynthesis; alpha-ribazole from 5,6-dimethylbenzimidazole: step 1/2.</text>
</comment>
<dbReference type="AlphaFoldDB" id="A0A930FNT6"/>
<dbReference type="Pfam" id="PF02277">
    <property type="entry name" value="DBI_PRT"/>
    <property type="match status" value="1"/>
</dbReference>
<evidence type="ECO:0000256" key="9">
    <source>
        <dbReference type="ARBA" id="ARBA00047340"/>
    </source>
</evidence>
<dbReference type="CDD" id="cd02439">
    <property type="entry name" value="DMB-PRT_CobT"/>
    <property type="match status" value="1"/>
</dbReference>
<keyword evidence="5" id="KW-0169">Cobalamin biosynthesis</keyword>
<gene>
    <name evidence="10" type="ORF">HXL70_01850</name>
</gene>
<dbReference type="InterPro" id="IPR036087">
    <property type="entry name" value="Nict_dMeBzImd_PRibTrfase_sf"/>
</dbReference>
<evidence type="ECO:0000256" key="5">
    <source>
        <dbReference type="ARBA" id="ARBA00022573"/>
    </source>
</evidence>
<keyword evidence="7" id="KW-0808">Transferase</keyword>
<evidence type="ECO:0000313" key="11">
    <source>
        <dbReference type="Proteomes" id="UP000757890"/>
    </source>
</evidence>
<dbReference type="InterPro" id="IPR023195">
    <property type="entry name" value="Nict_dMeBzImd_PRibTrfase_N"/>
</dbReference>
<dbReference type="EMBL" id="JABZMK010000003">
    <property type="protein sequence ID" value="MBF1128776.1"/>
    <property type="molecule type" value="Genomic_DNA"/>
</dbReference>
<dbReference type="PANTHER" id="PTHR43463:SF1">
    <property type="entry name" value="NICOTINATE-NUCLEOTIDE--DIMETHYLBENZIMIDAZOLE PHOSPHORIBOSYLTRANSFERASE"/>
    <property type="match status" value="1"/>
</dbReference>
<comment type="caution">
    <text evidence="10">The sequence shown here is derived from an EMBL/GenBank/DDBJ whole genome shotgun (WGS) entry which is preliminary data.</text>
</comment>
<evidence type="ECO:0000256" key="2">
    <source>
        <dbReference type="ARBA" id="ARBA00007110"/>
    </source>
</evidence>
<dbReference type="Gene3D" id="1.10.1610.10">
    <property type="match status" value="1"/>
</dbReference>
<comment type="similarity">
    <text evidence="2">Belongs to the CobT family.</text>
</comment>
<keyword evidence="6 10" id="KW-0328">Glycosyltransferase</keyword>
<dbReference type="GO" id="GO:0009236">
    <property type="term" value="P:cobalamin biosynthetic process"/>
    <property type="evidence" value="ECO:0007669"/>
    <property type="project" value="UniProtKB-KW"/>
</dbReference>
<dbReference type="EC" id="2.4.2.21" evidence="3"/>
<evidence type="ECO:0000256" key="4">
    <source>
        <dbReference type="ARBA" id="ARBA00015486"/>
    </source>
</evidence>
<dbReference type="Gene3D" id="3.40.50.10210">
    <property type="match status" value="1"/>
</dbReference>
<dbReference type="PANTHER" id="PTHR43463">
    <property type="entry name" value="NICOTINATE-NUCLEOTIDE--DIMETHYLBENZIMIDAZOLE PHOSPHORIBOSYLTRANSFERASE"/>
    <property type="match status" value="1"/>
</dbReference>
<dbReference type="InterPro" id="IPR003200">
    <property type="entry name" value="Nict_dMeBzImd_PRibTrfase"/>
</dbReference>
<evidence type="ECO:0000256" key="6">
    <source>
        <dbReference type="ARBA" id="ARBA00022676"/>
    </source>
</evidence>
<name>A0A930FNT6_9FIRM</name>
<organism evidence="10 11">
    <name type="scientific">Dialister invisus</name>
    <dbReference type="NCBI Taxonomy" id="218538"/>
    <lineage>
        <taxon>Bacteria</taxon>
        <taxon>Bacillati</taxon>
        <taxon>Bacillota</taxon>
        <taxon>Negativicutes</taxon>
        <taxon>Veillonellales</taxon>
        <taxon>Veillonellaceae</taxon>
        <taxon>Dialister</taxon>
    </lineage>
</organism>
<sequence>MSGIQAPDKETMEACRLYVDNLIKPIHSLGKLEDIAVRLAGITGKIKPGKLNKAIVIMAGDTAVDGENKTGGKTSLTEVQMVSRGLGTVSAVARTLGAPVYLIDVGLEQNTNDIEGVLTNKVVYGTHRGNPALEQDAVSAAISIGMSVARTLAVQGIQAVGLGNIGERSLLSALGVTAAIMKKELQENSLKDGFSLHMDDVGNMENDPINVLSHVGSAEIAGLFGLVVQAAREKIAIVFDNAVTGAAVLAAIEVYPEVRDYVFPSAAYNEPVHQIQMKKLGMKPFFYYDFTVAEGFGSAMGLSLFDAALDMVNEMKTFGQGGVDVAEDGPGKGRQREDVQ</sequence>
<evidence type="ECO:0000256" key="3">
    <source>
        <dbReference type="ARBA" id="ARBA00011991"/>
    </source>
</evidence>
<dbReference type="Proteomes" id="UP000757890">
    <property type="component" value="Unassembled WGS sequence"/>
</dbReference>
<accession>A0A930FNT6</accession>
<protein>
    <recommendedName>
        <fullName evidence="4">Nicotinate-nucleotide--dimethylbenzimidazole phosphoribosyltransferase</fullName>
        <ecNumber evidence="3">2.4.2.21</ecNumber>
    </recommendedName>
    <alternativeName>
        <fullName evidence="8">N(1)-alpha-phosphoribosyltransferase</fullName>
    </alternativeName>
</protein>
<evidence type="ECO:0000313" key="10">
    <source>
        <dbReference type="EMBL" id="MBF1128776.1"/>
    </source>
</evidence>